<keyword evidence="4 10" id="KW-0808">Transferase</keyword>
<dbReference type="SMART" id="SM00798">
    <property type="entry name" value="AICARFT_IMPCHas"/>
    <property type="match status" value="1"/>
</dbReference>
<proteinExistence type="inferred from homology"/>
<dbReference type="InterPro" id="IPR016193">
    <property type="entry name" value="Cytidine_deaminase-like"/>
</dbReference>
<dbReference type="PANTHER" id="PTHR11692">
    <property type="entry name" value="BIFUNCTIONAL PURINE BIOSYNTHESIS PROTEIN PURH"/>
    <property type="match status" value="1"/>
</dbReference>
<dbReference type="EMBL" id="AZDG01000001">
    <property type="protein sequence ID" value="KRK65677.1"/>
    <property type="molecule type" value="Genomic_DNA"/>
</dbReference>
<evidence type="ECO:0000256" key="3">
    <source>
        <dbReference type="ARBA" id="ARBA00007667"/>
    </source>
</evidence>
<keyword evidence="7 10" id="KW-0511">Multifunctional enzyme</keyword>
<dbReference type="GO" id="GO:0003937">
    <property type="term" value="F:IMP cyclohydrolase activity"/>
    <property type="evidence" value="ECO:0007669"/>
    <property type="project" value="UniProtKB-UniRule"/>
</dbReference>
<dbReference type="PROSITE" id="PS51855">
    <property type="entry name" value="MGS"/>
    <property type="match status" value="1"/>
</dbReference>
<evidence type="ECO:0000256" key="4">
    <source>
        <dbReference type="ARBA" id="ARBA00022679"/>
    </source>
</evidence>
<feature type="domain" description="MGS-like" evidence="11">
    <location>
        <begin position="1"/>
        <end position="148"/>
    </location>
</feature>
<dbReference type="AlphaFoldDB" id="A0A0R1J2N8"/>
<comment type="similarity">
    <text evidence="3 10">Belongs to the PurH family.</text>
</comment>
<evidence type="ECO:0000256" key="10">
    <source>
        <dbReference type="HAMAP-Rule" id="MF_00139"/>
    </source>
</evidence>
<dbReference type="FunFam" id="3.40.50.1380:FF:000001">
    <property type="entry name" value="Bifunctional purine biosynthesis protein PurH"/>
    <property type="match status" value="1"/>
</dbReference>
<dbReference type="GO" id="GO:0006189">
    <property type="term" value="P:'de novo' IMP biosynthetic process"/>
    <property type="evidence" value="ECO:0007669"/>
    <property type="project" value="UniProtKB-UniRule"/>
</dbReference>
<evidence type="ECO:0000256" key="8">
    <source>
        <dbReference type="ARBA" id="ARBA00050488"/>
    </source>
</evidence>
<dbReference type="SUPFAM" id="SSF53927">
    <property type="entry name" value="Cytidine deaminase-like"/>
    <property type="match status" value="1"/>
</dbReference>
<dbReference type="InterPro" id="IPR011607">
    <property type="entry name" value="MGS-like_dom"/>
</dbReference>
<dbReference type="Pfam" id="PF01808">
    <property type="entry name" value="AICARFT_IMPCHas"/>
    <property type="match status" value="1"/>
</dbReference>
<dbReference type="FunFam" id="3.40.140.20:FF:000001">
    <property type="entry name" value="Bifunctional purine biosynthesis protein PurH"/>
    <property type="match status" value="1"/>
</dbReference>
<dbReference type="Pfam" id="PF02142">
    <property type="entry name" value="MGS"/>
    <property type="match status" value="1"/>
</dbReference>
<evidence type="ECO:0000256" key="1">
    <source>
        <dbReference type="ARBA" id="ARBA00004844"/>
    </source>
</evidence>
<dbReference type="SUPFAM" id="SSF52335">
    <property type="entry name" value="Methylglyoxal synthase-like"/>
    <property type="match status" value="1"/>
</dbReference>
<dbReference type="InterPro" id="IPR036914">
    <property type="entry name" value="MGS-like_dom_sf"/>
</dbReference>
<protein>
    <recommendedName>
        <fullName evidence="10">Bifunctional purine biosynthesis protein PurH</fullName>
    </recommendedName>
    <domain>
        <recommendedName>
            <fullName evidence="10">Phosphoribosylaminoimidazolecarboxamide formyltransferase</fullName>
            <ecNumber evidence="10">2.1.2.3</ecNumber>
        </recommendedName>
        <alternativeName>
            <fullName evidence="10">AICAR transformylase</fullName>
        </alternativeName>
    </domain>
    <domain>
        <recommendedName>
            <fullName evidence="10">IMP cyclohydrolase</fullName>
            <ecNumber evidence="10">3.5.4.10</ecNumber>
        </recommendedName>
        <alternativeName>
            <fullName evidence="10">ATIC</fullName>
        </alternativeName>
        <alternativeName>
            <fullName evidence="10">IMP synthase</fullName>
        </alternativeName>
        <alternativeName>
            <fullName evidence="10">Inosinicase</fullName>
        </alternativeName>
    </domain>
</protein>
<dbReference type="InterPro" id="IPR024051">
    <property type="entry name" value="AICAR_Tfase_dup_dom_sf"/>
</dbReference>
<dbReference type="Proteomes" id="UP000050929">
    <property type="component" value="Unassembled WGS sequence"/>
</dbReference>
<dbReference type="PATRIC" id="fig|1423811.3.peg.120"/>
<evidence type="ECO:0000256" key="2">
    <source>
        <dbReference type="ARBA" id="ARBA00004954"/>
    </source>
</evidence>
<comment type="catalytic activity">
    <reaction evidence="9 10">
        <text>IMP + H2O = 5-formamido-1-(5-phospho-D-ribosyl)imidazole-4-carboxamide</text>
        <dbReference type="Rhea" id="RHEA:18445"/>
        <dbReference type="ChEBI" id="CHEBI:15377"/>
        <dbReference type="ChEBI" id="CHEBI:58053"/>
        <dbReference type="ChEBI" id="CHEBI:58467"/>
        <dbReference type="EC" id="3.5.4.10"/>
    </reaction>
</comment>
<reference evidence="12 13" key="1">
    <citation type="journal article" date="2015" name="Genome Announc.">
        <title>Expanding the biotechnology potential of lactobacilli through comparative genomics of 213 strains and associated genera.</title>
        <authorList>
            <person name="Sun Z."/>
            <person name="Harris H.M."/>
            <person name="McCann A."/>
            <person name="Guo C."/>
            <person name="Argimon S."/>
            <person name="Zhang W."/>
            <person name="Yang X."/>
            <person name="Jeffery I.B."/>
            <person name="Cooney J.C."/>
            <person name="Kagawa T.F."/>
            <person name="Liu W."/>
            <person name="Song Y."/>
            <person name="Salvetti E."/>
            <person name="Wrobel A."/>
            <person name="Rasinkangas P."/>
            <person name="Parkhill J."/>
            <person name="Rea M.C."/>
            <person name="O'Sullivan O."/>
            <person name="Ritari J."/>
            <person name="Douillard F.P."/>
            <person name="Paul Ross R."/>
            <person name="Yang R."/>
            <person name="Briner A.E."/>
            <person name="Felis G.E."/>
            <person name="de Vos W.M."/>
            <person name="Barrangou R."/>
            <person name="Klaenhammer T.R."/>
            <person name="Caufield P.W."/>
            <person name="Cui Y."/>
            <person name="Zhang H."/>
            <person name="O'Toole P.W."/>
        </authorList>
    </citation>
    <scope>NUCLEOTIDE SEQUENCE [LARGE SCALE GENOMIC DNA]</scope>
    <source>
        <strain evidence="12 13">DSM 20183</strain>
    </source>
</reference>
<dbReference type="NCBIfam" id="TIGR00355">
    <property type="entry name" value="purH"/>
    <property type="match status" value="1"/>
</dbReference>
<evidence type="ECO:0000256" key="7">
    <source>
        <dbReference type="ARBA" id="ARBA00023268"/>
    </source>
</evidence>
<evidence type="ECO:0000256" key="9">
    <source>
        <dbReference type="ARBA" id="ARBA00050687"/>
    </source>
</evidence>
<dbReference type="UniPathway" id="UPA00074">
    <property type="reaction ID" value="UER00133"/>
</dbReference>
<comment type="catalytic activity">
    <reaction evidence="8 10">
        <text>(6R)-10-formyltetrahydrofolate + 5-amino-1-(5-phospho-beta-D-ribosyl)imidazole-4-carboxamide = 5-formamido-1-(5-phospho-D-ribosyl)imidazole-4-carboxamide + (6S)-5,6,7,8-tetrahydrofolate</text>
        <dbReference type="Rhea" id="RHEA:22192"/>
        <dbReference type="ChEBI" id="CHEBI:57453"/>
        <dbReference type="ChEBI" id="CHEBI:58467"/>
        <dbReference type="ChEBI" id="CHEBI:58475"/>
        <dbReference type="ChEBI" id="CHEBI:195366"/>
        <dbReference type="EC" id="2.1.2.3"/>
    </reaction>
</comment>
<gene>
    <name evidence="10" type="primary">purH</name>
    <name evidence="12" type="ORF">FC72_GL000121</name>
</gene>
<dbReference type="GO" id="GO:0004643">
    <property type="term" value="F:phosphoribosylaminoimidazolecarboxamide formyltransferase activity"/>
    <property type="evidence" value="ECO:0007669"/>
    <property type="project" value="UniProtKB-UniRule"/>
</dbReference>
<dbReference type="Gene3D" id="3.40.50.1380">
    <property type="entry name" value="Methylglyoxal synthase-like domain"/>
    <property type="match status" value="1"/>
</dbReference>
<evidence type="ECO:0000256" key="5">
    <source>
        <dbReference type="ARBA" id="ARBA00022755"/>
    </source>
</evidence>
<evidence type="ECO:0000259" key="11">
    <source>
        <dbReference type="PROSITE" id="PS51855"/>
    </source>
</evidence>
<dbReference type="HAMAP" id="MF_00139">
    <property type="entry name" value="PurH"/>
    <property type="match status" value="1"/>
</dbReference>
<dbReference type="EC" id="3.5.4.10" evidence="10"/>
<dbReference type="EC" id="2.1.2.3" evidence="10"/>
<dbReference type="GO" id="GO:0005829">
    <property type="term" value="C:cytosol"/>
    <property type="evidence" value="ECO:0007669"/>
    <property type="project" value="TreeGrafter"/>
</dbReference>
<dbReference type="InterPro" id="IPR002695">
    <property type="entry name" value="PurH-like"/>
</dbReference>
<dbReference type="FunFam" id="3.40.140.20:FF:000002">
    <property type="entry name" value="Bifunctional purine biosynthesis protein PurH"/>
    <property type="match status" value="1"/>
</dbReference>
<accession>A0A0R1J2N8</accession>
<keyword evidence="5 10" id="KW-0658">Purine biosynthesis</keyword>
<comment type="domain">
    <text evidence="10">The IMP cyclohydrolase activity resides in the N-terminal region.</text>
</comment>
<sequence>MGKKMKNALISVSDKTGIVEFAKGLVSLGYSIISTGGTFKKLQENGVAVTEIDEVTGFPEILDGRVKTLHPKVHAGLLARRSDAKHMDTLKQMNIETIDLVCVNLYPFKETISKKNVELPDAIEQIDIGGPSMLRSASKNCESVYVVTDKNDYENVLSNIASGSDDQVSFRRSLAAKAFRHTAEYDGIISNYLTKISDNEFPESKTLPLEFKQSLRYGENSHQEAAFYKNSMESAYSIASADQLHGKELSFNNIRDADAAIRIVSDFDTPCVVALKHMNPCGIGIDDKDIYSAWKKAYEADTMSIFGGIVVVNREVDERIANEMHKIFLEIVIAPSFSKEALEILESKKNIRLLTLDFTKAKEADKFDYTSVLGGMLIQERDTKVDSIDELQVVTTKKPTKEEMEALIFGQTVVKHVKSNAIVVTTKDMTLGIGAGQMNRIGSVKIAINQAEETFENNKKTPFIMASDAFFPMDDCVKYAAEHGITAIIQPGGSIHDQDSIDMANKYGIAMVCTGRRHFKH</sequence>
<name>A0A0R1J2N8_9LACO</name>
<comment type="caution">
    <text evidence="12">The sequence shown here is derived from an EMBL/GenBank/DDBJ whole genome shotgun (WGS) entry which is preliminary data.</text>
</comment>
<organism evidence="12 13">
    <name type="scientific">Companilactobacillus tucceti DSM 20183</name>
    <dbReference type="NCBI Taxonomy" id="1423811"/>
    <lineage>
        <taxon>Bacteria</taxon>
        <taxon>Bacillati</taxon>
        <taxon>Bacillota</taxon>
        <taxon>Bacilli</taxon>
        <taxon>Lactobacillales</taxon>
        <taxon>Lactobacillaceae</taxon>
        <taxon>Companilactobacillus</taxon>
    </lineage>
</organism>
<dbReference type="SMART" id="SM00851">
    <property type="entry name" value="MGS"/>
    <property type="match status" value="1"/>
</dbReference>
<keyword evidence="13" id="KW-1185">Reference proteome</keyword>
<comment type="pathway">
    <text evidence="2 10">Purine metabolism; IMP biosynthesis via de novo pathway; 5-formamido-1-(5-phospho-D-ribosyl)imidazole-4-carboxamide from 5-amino-1-(5-phospho-D-ribosyl)imidazole-4-carboxamide (10-formyl THF route): step 1/1.</text>
</comment>
<comment type="pathway">
    <text evidence="1 10">Purine metabolism; IMP biosynthesis via de novo pathway; IMP from 5-formamido-1-(5-phospho-D-ribosyl)imidazole-4-carboxamide: step 1/1.</text>
</comment>
<evidence type="ECO:0000313" key="12">
    <source>
        <dbReference type="EMBL" id="KRK65677.1"/>
    </source>
</evidence>
<dbReference type="CDD" id="cd01421">
    <property type="entry name" value="IMPCH"/>
    <property type="match status" value="1"/>
</dbReference>
<dbReference type="STRING" id="1423811.FC72_GL000121"/>
<evidence type="ECO:0000256" key="6">
    <source>
        <dbReference type="ARBA" id="ARBA00022801"/>
    </source>
</evidence>
<evidence type="ECO:0000313" key="13">
    <source>
        <dbReference type="Proteomes" id="UP000050929"/>
    </source>
</evidence>
<dbReference type="PIRSF" id="PIRSF000414">
    <property type="entry name" value="AICARFT_IMPCHas"/>
    <property type="match status" value="1"/>
</dbReference>
<keyword evidence="6 10" id="KW-0378">Hydrolase</keyword>
<dbReference type="PANTHER" id="PTHR11692:SF0">
    <property type="entry name" value="BIFUNCTIONAL PURINE BIOSYNTHESIS PROTEIN ATIC"/>
    <property type="match status" value="1"/>
</dbReference>
<dbReference type="NCBIfam" id="NF002049">
    <property type="entry name" value="PRK00881.1"/>
    <property type="match status" value="1"/>
</dbReference>
<dbReference type="Gene3D" id="3.40.140.20">
    <property type="match status" value="2"/>
</dbReference>